<dbReference type="Proteomes" id="UP000251402">
    <property type="component" value="Chromosome"/>
</dbReference>
<reference evidence="1" key="1">
    <citation type="submission" date="2019-08" db="EMBL/GenBank/DDBJ databases">
        <title>Comparative genome analysis confer to the adaptation heavy metal polluted environment.</title>
        <authorList>
            <person name="Li Y."/>
        </authorList>
    </citation>
    <scope>NUCLEOTIDE SEQUENCE [LARGE SCALE GENOMIC DNA]</scope>
    <source>
        <strain evidence="1">P1</strain>
    </source>
</reference>
<protein>
    <submittedName>
        <fullName evidence="1">Uncharacterized protein</fullName>
    </submittedName>
</protein>
<dbReference type="AlphaFoldDB" id="A0A5C1HTH6"/>
<sequence>MKDLTTLGIKDEKALVKVFGKTLVKGTEVSRKTNDFGRTISKVINIGKKGSITTSFFYEGGDLSKILKVTTLMPKIFKQ</sequence>
<dbReference type="RefSeq" id="WP_112569747.1">
    <property type="nucleotide sequence ID" value="NZ_CP043450.1"/>
</dbReference>
<accession>A0A5C1HTH6</accession>
<keyword evidence="2" id="KW-1185">Reference proteome</keyword>
<dbReference type="EMBL" id="CP043450">
    <property type="protein sequence ID" value="QEM09104.1"/>
    <property type="molecule type" value="Genomic_DNA"/>
</dbReference>
<dbReference type="OrthoDB" id="1376075at2"/>
<name>A0A5C1HTH6_9SPHI</name>
<evidence type="ECO:0000313" key="2">
    <source>
        <dbReference type="Proteomes" id="UP000251402"/>
    </source>
</evidence>
<gene>
    <name evidence="1" type="ORF">DEO27_003425</name>
</gene>
<dbReference type="KEGG" id="mrub:DEO27_003425"/>
<organism evidence="1 2">
    <name type="scientific">Mucilaginibacter rubeus</name>
    <dbReference type="NCBI Taxonomy" id="2027860"/>
    <lineage>
        <taxon>Bacteria</taxon>
        <taxon>Pseudomonadati</taxon>
        <taxon>Bacteroidota</taxon>
        <taxon>Sphingobacteriia</taxon>
        <taxon>Sphingobacteriales</taxon>
        <taxon>Sphingobacteriaceae</taxon>
        <taxon>Mucilaginibacter</taxon>
    </lineage>
</organism>
<proteinExistence type="predicted"/>
<evidence type="ECO:0000313" key="1">
    <source>
        <dbReference type="EMBL" id="QEM09104.1"/>
    </source>
</evidence>